<protein>
    <submittedName>
        <fullName evidence="1">Uncharacterized protein</fullName>
    </submittedName>
</protein>
<comment type="caution">
    <text evidence="1">The sequence shown here is derived from an EMBL/GenBank/DDBJ whole genome shotgun (WGS) entry which is preliminary data.</text>
</comment>
<organism evidence="1 2">
    <name type="scientific">Flavobacterium arsenatis</name>
    <dbReference type="NCBI Taxonomy" id="1484332"/>
    <lineage>
        <taxon>Bacteria</taxon>
        <taxon>Pseudomonadati</taxon>
        <taxon>Bacteroidota</taxon>
        <taxon>Flavobacteriia</taxon>
        <taxon>Flavobacteriales</taxon>
        <taxon>Flavobacteriaceae</taxon>
        <taxon>Flavobacterium</taxon>
    </lineage>
</organism>
<proteinExistence type="predicted"/>
<reference evidence="1 2" key="1">
    <citation type="submission" date="2023-07" db="EMBL/GenBank/DDBJ databases">
        <title>Sorghum-associated microbial communities from plants grown in Nebraska, USA.</title>
        <authorList>
            <person name="Schachtman D."/>
        </authorList>
    </citation>
    <scope>NUCLEOTIDE SEQUENCE [LARGE SCALE GENOMIC DNA]</scope>
    <source>
        <strain evidence="1 2">3773</strain>
    </source>
</reference>
<accession>A0ABU1TUJ3</accession>
<name>A0ABU1TUJ3_9FLAO</name>
<sequence>MKKLITSAILLISIQVAYSQSIVDFFYSIPEKYVDNLSFIERRNLIQNQTLEKDDMLYSLDYDSENGYLRLEQSYTEGQSGYGIYEITYWNLKSKKLIAVSSVMGSNGGFHQNDFKFFEYENGNLSEVRNGYLKSYTSNFKVFINNLISEFTKKGTNQSDKDNLRLQFTIDLPRKGKNISASFKEGFMGSSHFDNYSKFLKLREKTFVFNLENETFE</sequence>
<dbReference type="EMBL" id="JAVDVI010000023">
    <property type="protein sequence ID" value="MDR6969547.1"/>
    <property type="molecule type" value="Genomic_DNA"/>
</dbReference>
<dbReference type="RefSeq" id="WP_310028722.1">
    <property type="nucleotide sequence ID" value="NZ_JAVDVI010000023.1"/>
</dbReference>
<dbReference type="Proteomes" id="UP001255185">
    <property type="component" value="Unassembled WGS sequence"/>
</dbReference>
<gene>
    <name evidence="1" type="ORF">J2X31_003580</name>
</gene>
<keyword evidence="2" id="KW-1185">Reference proteome</keyword>
<evidence type="ECO:0000313" key="1">
    <source>
        <dbReference type="EMBL" id="MDR6969547.1"/>
    </source>
</evidence>
<evidence type="ECO:0000313" key="2">
    <source>
        <dbReference type="Proteomes" id="UP001255185"/>
    </source>
</evidence>